<organism evidence="3 4">
    <name type="scientific">Rhodosorus marinus</name>
    <dbReference type="NCBI Taxonomy" id="101924"/>
    <lineage>
        <taxon>Eukaryota</taxon>
        <taxon>Rhodophyta</taxon>
        <taxon>Stylonematophyceae</taxon>
        <taxon>Stylonematales</taxon>
        <taxon>Stylonemataceae</taxon>
        <taxon>Rhodosorus</taxon>
    </lineage>
</organism>
<dbReference type="PANTHER" id="PTHR43353:SF5">
    <property type="entry name" value="SUCCINATE-SEMIALDEHYDE DEHYDROGENASE, MITOCHONDRIAL"/>
    <property type="match status" value="1"/>
</dbReference>
<gene>
    <name evidence="3" type="ORF">NDN08_000159</name>
</gene>
<dbReference type="Pfam" id="PF00171">
    <property type="entry name" value="Aldedh"/>
    <property type="match status" value="1"/>
</dbReference>
<dbReference type="Gene3D" id="3.40.309.10">
    <property type="entry name" value="Aldehyde Dehydrogenase, Chain A, domain 2"/>
    <property type="match status" value="1"/>
</dbReference>
<evidence type="ECO:0000259" key="2">
    <source>
        <dbReference type="Pfam" id="PF00171"/>
    </source>
</evidence>
<dbReference type="InterPro" id="IPR016161">
    <property type="entry name" value="Ald_DH/histidinol_DH"/>
</dbReference>
<dbReference type="InterPro" id="IPR016162">
    <property type="entry name" value="Ald_DH_N"/>
</dbReference>
<proteinExistence type="predicted"/>
<dbReference type="GO" id="GO:0016620">
    <property type="term" value="F:oxidoreductase activity, acting on the aldehyde or oxo group of donors, NAD or NADP as acceptor"/>
    <property type="evidence" value="ECO:0007669"/>
    <property type="project" value="InterPro"/>
</dbReference>
<keyword evidence="1" id="KW-0560">Oxidoreductase</keyword>
<reference evidence="3 4" key="1">
    <citation type="journal article" date="2023" name="Nat. Commun.">
        <title>Origin of minicircular mitochondrial genomes in red algae.</title>
        <authorList>
            <person name="Lee Y."/>
            <person name="Cho C.H."/>
            <person name="Lee Y.M."/>
            <person name="Park S.I."/>
            <person name="Yang J.H."/>
            <person name="West J.A."/>
            <person name="Bhattacharya D."/>
            <person name="Yoon H.S."/>
        </authorList>
    </citation>
    <scope>NUCLEOTIDE SEQUENCE [LARGE SCALE GENOMIC DNA]</scope>
    <source>
        <strain evidence="3 4">CCMP1338</strain>
        <tissue evidence="3">Whole cell</tissue>
    </source>
</reference>
<evidence type="ECO:0000313" key="4">
    <source>
        <dbReference type="Proteomes" id="UP001157974"/>
    </source>
</evidence>
<accession>A0AAV8UEF5</accession>
<dbReference type="InterPro" id="IPR015590">
    <property type="entry name" value="Aldehyde_DH_dom"/>
</dbReference>
<protein>
    <recommendedName>
        <fullName evidence="2">Aldehyde dehydrogenase domain-containing protein</fullName>
    </recommendedName>
</protein>
<dbReference type="EMBL" id="JAMWBK010000013">
    <property type="protein sequence ID" value="KAJ8900860.1"/>
    <property type="molecule type" value="Genomic_DNA"/>
</dbReference>
<comment type="caution">
    <text evidence="3">The sequence shown here is derived from an EMBL/GenBank/DDBJ whole genome shotgun (WGS) entry which is preliminary data.</text>
</comment>
<sequence length="536" mass="59196">MTEVGTFDDLFAGEDAPKPPFLESRSYMIHGEMMQWPGETETVYSPVMKKLADGGEAVPIGTFALVDEKTSLEAAECCRKAFNQGRGEWPSMKAEGRIQAVENFVSRIKEKRDEIVDLIMWEICKSKPDAQKEFDRTMQYVLDTIVDYKNEQNKESSVVAAPGYMAKIRRVPLGVVMCSSPTNYPYNELYTTLIPALLTGNCAVVKVPRTGGLCHLPTFELFAECFPAGTVAMLTGKGRTVMQTIMKSGMVDAFAFIGSTKAAIDLTKVHPRPNRLKLCLGLEAKNPGIVFPDADIDLAVAECTTGSTSYNGMRCTAIKIIYLHSSVKDEFMEKFCKKVDSLKMGLPWESGVKITPLAENDKATYLNGLVTDAIEKGAKIANERGGKYDRTLYAPTILFPVKDGMKVYEEEQFGPVIPVTTFDDIEEVWADLLKSNYGQQAAVFSRSPDTIAKSIDVLTHAVARVNINGQCQRGPDVFPFTARKDSAAATLSVHDALRTFTIRAMVAIKQDDAGTKLLRDVVKDDTSKFMAYDYLP</sequence>
<dbReference type="Proteomes" id="UP001157974">
    <property type="component" value="Unassembled WGS sequence"/>
</dbReference>
<dbReference type="InterPro" id="IPR016163">
    <property type="entry name" value="Ald_DH_C"/>
</dbReference>
<dbReference type="InterPro" id="IPR050740">
    <property type="entry name" value="Aldehyde_DH_Superfamily"/>
</dbReference>
<name>A0AAV8UEF5_9RHOD</name>
<dbReference type="AlphaFoldDB" id="A0AAV8UEF5"/>
<feature type="domain" description="Aldehyde dehydrogenase" evidence="2">
    <location>
        <begin position="59"/>
        <end position="501"/>
    </location>
</feature>
<evidence type="ECO:0000256" key="1">
    <source>
        <dbReference type="ARBA" id="ARBA00023002"/>
    </source>
</evidence>
<dbReference type="SUPFAM" id="SSF53720">
    <property type="entry name" value="ALDH-like"/>
    <property type="match status" value="1"/>
</dbReference>
<dbReference type="PANTHER" id="PTHR43353">
    <property type="entry name" value="SUCCINATE-SEMIALDEHYDE DEHYDROGENASE, MITOCHONDRIAL"/>
    <property type="match status" value="1"/>
</dbReference>
<evidence type="ECO:0000313" key="3">
    <source>
        <dbReference type="EMBL" id="KAJ8900860.1"/>
    </source>
</evidence>
<keyword evidence="4" id="KW-1185">Reference proteome</keyword>
<dbReference type="Gene3D" id="3.40.605.10">
    <property type="entry name" value="Aldehyde Dehydrogenase, Chain A, domain 1"/>
    <property type="match status" value="1"/>
</dbReference>